<protein>
    <submittedName>
        <fullName evidence="1">SDR family NAD(P)-dependent oxidoreductase</fullName>
    </submittedName>
</protein>
<proteinExistence type="predicted"/>
<dbReference type="InterPro" id="IPR002347">
    <property type="entry name" value="SDR_fam"/>
</dbReference>
<name>A0ABT8AKC3_9HYPH</name>
<dbReference type="PANTHER" id="PTHR45458:SF1">
    <property type="entry name" value="SHORT CHAIN DEHYDROGENASE"/>
    <property type="match status" value="1"/>
</dbReference>
<dbReference type="InterPro" id="IPR036291">
    <property type="entry name" value="NAD(P)-bd_dom_sf"/>
</dbReference>
<evidence type="ECO:0000313" key="1">
    <source>
        <dbReference type="EMBL" id="MDN3570115.1"/>
    </source>
</evidence>
<keyword evidence="2" id="KW-1185">Reference proteome</keyword>
<comment type="caution">
    <text evidence="1">The sequence shown here is derived from an EMBL/GenBank/DDBJ whole genome shotgun (WGS) entry which is preliminary data.</text>
</comment>
<dbReference type="Gene3D" id="3.40.50.720">
    <property type="entry name" value="NAD(P)-binding Rossmann-like Domain"/>
    <property type="match status" value="1"/>
</dbReference>
<dbReference type="RefSeq" id="WP_238289739.1">
    <property type="nucleotide sequence ID" value="NZ_BPQS01000017.1"/>
</dbReference>
<sequence>MSRRRALIVGASRGLGLGLVARLLERGWDVTATVRRPSAALADCAGMGPLRIEAGVDIDDDAAVAGLRASLAEQPDFDLVFVVAGVATQAGIPAGLMPRATAAAVFQTNALSPIRFAEAFHKRVAPDGLIVLMTSKLGSVSLNRGGGWGSYRASKAALNTLARSFAGQHGGAAWGLLLMHPGWVRTDLGGRRATLDVETSVRGMVAVIEARSGQRGCVFLDHTGATVPW</sequence>
<evidence type="ECO:0000313" key="2">
    <source>
        <dbReference type="Proteomes" id="UP001244297"/>
    </source>
</evidence>
<dbReference type="PANTHER" id="PTHR45458">
    <property type="entry name" value="SHORT-CHAIN DEHYDROGENASE/REDUCTASE SDR"/>
    <property type="match status" value="1"/>
</dbReference>
<dbReference type="EMBL" id="JAUFPT010000016">
    <property type="protein sequence ID" value="MDN3570115.1"/>
    <property type="molecule type" value="Genomic_DNA"/>
</dbReference>
<reference evidence="2" key="1">
    <citation type="journal article" date="2019" name="Int. J. Syst. Evol. Microbiol.">
        <title>The Global Catalogue of Microorganisms (GCM) 10K type strain sequencing project: providing services to taxonomists for standard genome sequencing and annotation.</title>
        <authorList>
            <consortium name="The Broad Institute Genomics Platform"/>
            <consortium name="The Broad Institute Genome Sequencing Center for Infectious Disease"/>
            <person name="Wu L."/>
            <person name="Ma J."/>
        </authorList>
    </citation>
    <scope>NUCLEOTIDE SEQUENCE [LARGE SCALE GENOMIC DNA]</scope>
    <source>
        <strain evidence="2">CECT 7806</strain>
    </source>
</reference>
<dbReference type="Pfam" id="PF00106">
    <property type="entry name" value="adh_short"/>
    <property type="match status" value="1"/>
</dbReference>
<dbReference type="InterPro" id="IPR052184">
    <property type="entry name" value="SDR_enzymes"/>
</dbReference>
<accession>A0ABT8AKC3</accession>
<dbReference type="Proteomes" id="UP001244297">
    <property type="component" value="Unassembled WGS sequence"/>
</dbReference>
<gene>
    <name evidence="1" type="ORF">QWZ18_05675</name>
</gene>
<organism evidence="1 2">
    <name type="scientific">Methylobacterium longum</name>
    <dbReference type="NCBI Taxonomy" id="767694"/>
    <lineage>
        <taxon>Bacteria</taxon>
        <taxon>Pseudomonadati</taxon>
        <taxon>Pseudomonadota</taxon>
        <taxon>Alphaproteobacteria</taxon>
        <taxon>Hyphomicrobiales</taxon>
        <taxon>Methylobacteriaceae</taxon>
        <taxon>Methylobacterium</taxon>
    </lineage>
</organism>
<dbReference type="PRINTS" id="PR00081">
    <property type="entry name" value="GDHRDH"/>
</dbReference>
<dbReference type="SUPFAM" id="SSF51735">
    <property type="entry name" value="NAD(P)-binding Rossmann-fold domains"/>
    <property type="match status" value="1"/>
</dbReference>